<reference evidence="3" key="1">
    <citation type="journal article" date="2023" name="Commun. Biol.">
        <title>Genome analysis of Parmales, the sister group of diatoms, reveals the evolutionary specialization of diatoms from phago-mixotrophs to photoautotrophs.</title>
        <authorList>
            <person name="Ban H."/>
            <person name="Sato S."/>
            <person name="Yoshikawa S."/>
            <person name="Yamada K."/>
            <person name="Nakamura Y."/>
            <person name="Ichinomiya M."/>
            <person name="Sato N."/>
            <person name="Blanc-Mathieu R."/>
            <person name="Endo H."/>
            <person name="Kuwata A."/>
            <person name="Ogata H."/>
        </authorList>
    </citation>
    <scope>NUCLEOTIDE SEQUENCE [LARGE SCALE GENOMIC DNA]</scope>
</reference>
<dbReference type="EMBL" id="BLQM01000097">
    <property type="protein sequence ID" value="GMH63120.1"/>
    <property type="molecule type" value="Genomic_DNA"/>
</dbReference>
<accession>A0A9W7A4L3</accession>
<evidence type="ECO:0000256" key="1">
    <source>
        <dbReference type="SAM" id="MobiDB-lite"/>
    </source>
</evidence>
<feature type="region of interest" description="Disordered" evidence="1">
    <location>
        <begin position="370"/>
        <end position="414"/>
    </location>
</feature>
<feature type="compositionally biased region" description="Acidic residues" evidence="1">
    <location>
        <begin position="400"/>
        <end position="414"/>
    </location>
</feature>
<gene>
    <name evidence="2" type="ORF">TL16_g03632</name>
</gene>
<sequence>MWTRSEAADITSPVLFKLGVVGGNASGQVGAAVLEFVASRLGSSWEGRDDSTNERIHVKVINVTDSKSTRNCNAVLFVASSGVGEEISWPKGAVDGVEGVPRILFLVGPTTNLATVSAASEAVGEDNVDNPSCVVSVADPTDVDLIEESLYDSVKSLMAYRAGGGDDPKLIRVTKDEVVRRVIRLVIWWKGAEVEGRDVLRAVTRAVRKAGNLLKNEVKKDGEKKKNFPAEEFCVNGSVPSYFGRGHGGGSGVLPKKWADRNKKGMSTWANMPLLINSGRESDEKRILIDMLMGAMRGDEGEKGVVLSNIQDLCSRNLWRRALEELCGFWERIVIPRAHDPGYLYLDHGALGRVMKGLLSVVNQQGSKKGRSKKKALLEDSENDWEQKEWAEEREREEKEEAEWLDGEEDEEDDGTAVYALVDEEAEEEEEVEELFSPSPAPLSDRSSNKRRLGGWEDTRGGEMEEADDIADFKKAKKTILSEHISNEFSESAAFSARLRAMVNADVGI</sequence>
<dbReference type="Proteomes" id="UP001162640">
    <property type="component" value="Unassembled WGS sequence"/>
</dbReference>
<feature type="compositionally biased region" description="Basic and acidic residues" evidence="1">
    <location>
        <begin position="454"/>
        <end position="463"/>
    </location>
</feature>
<dbReference type="AlphaFoldDB" id="A0A9W7A4L3"/>
<feature type="compositionally biased region" description="Basic and acidic residues" evidence="1">
    <location>
        <begin position="385"/>
        <end position="399"/>
    </location>
</feature>
<evidence type="ECO:0000313" key="2">
    <source>
        <dbReference type="EMBL" id="GMH63120.1"/>
    </source>
</evidence>
<protein>
    <submittedName>
        <fullName evidence="2">Uncharacterized protein</fullName>
    </submittedName>
</protein>
<evidence type="ECO:0000313" key="3">
    <source>
        <dbReference type="Proteomes" id="UP001162640"/>
    </source>
</evidence>
<comment type="caution">
    <text evidence="2">The sequence shown here is derived from an EMBL/GenBank/DDBJ whole genome shotgun (WGS) entry which is preliminary data.</text>
</comment>
<organism evidence="2 3">
    <name type="scientific">Triparma laevis f. inornata</name>
    <dbReference type="NCBI Taxonomy" id="1714386"/>
    <lineage>
        <taxon>Eukaryota</taxon>
        <taxon>Sar</taxon>
        <taxon>Stramenopiles</taxon>
        <taxon>Ochrophyta</taxon>
        <taxon>Bolidophyceae</taxon>
        <taxon>Parmales</taxon>
        <taxon>Triparmaceae</taxon>
        <taxon>Triparma</taxon>
    </lineage>
</organism>
<name>A0A9W7A4L3_9STRA</name>
<feature type="region of interest" description="Disordered" evidence="1">
    <location>
        <begin position="427"/>
        <end position="465"/>
    </location>
</feature>
<proteinExistence type="predicted"/>